<dbReference type="GO" id="GO:0000287">
    <property type="term" value="F:magnesium ion binding"/>
    <property type="evidence" value="ECO:0007669"/>
    <property type="project" value="UniProtKB-ARBA"/>
</dbReference>
<dbReference type="PANTHER" id="PTHR48080:SF3">
    <property type="entry name" value="ENOLASE SUPERFAMILY MEMBER DDB_G0284701"/>
    <property type="match status" value="1"/>
</dbReference>
<dbReference type="SUPFAM" id="SSF54826">
    <property type="entry name" value="Enolase N-terminal domain-like"/>
    <property type="match status" value="1"/>
</dbReference>
<dbReference type="AlphaFoldDB" id="A0A2T0TBJ6"/>
<evidence type="ECO:0000256" key="6">
    <source>
        <dbReference type="PIRSR" id="PIRSR634603-3"/>
    </source>
</evidence>
<dbReference type="InterPro" id="IPR034593">
    <property type="entry name" value="DgoD-like"/>
</dbReference>
<dbReference type="RefSeq" id="WP_106136884.1">
    <property type="nucleotide sequence ID" value="NZ_PVTE01000004.1"/>
</dbReference>
<dbReference type="EMBL" id="PVTE01000004">
    <property type="protein sequence ID" value="PRY43019.1"/>
    <property type="molecule type" value="Genomic_DNA"/>
</dbReference>
<dbReference type="Pfam" id="PF13378">
    <property type="entry name" value="MR_MLE_C"/>
    <property type="match status" value="1"/>
</dbReference>
<dbReference type="InterPro" id="IPR034603">
    <property type="entry name" value="Dipeptide_epimerase"/>
</dbReference>
<evidence type="ECO:0000256" key="4">
    <source>
        <dbReference type="ARBA" id="ARBA00023235"/>
    </source>
</evidence>
<keyword evidence="10" id="KW-1185">Reference proteome</keyword>
<dbReference type="CDD" id="cd03319">
    <property type="entry name" value="L-Ala-DL-Glu_epimerase"/>
    <property type="match status" value="1"/>
</dbReference>
<dbReference type="InterPro" id="IPR029065">
    <property type="entry name" value="Enolase_C-like"/>
</dbReference>
<sequence length="341" mass="37746">MRLHLHPVDLRLRHTFTIAHDSRDVQPTLIVALSDEPGGPTGLGEATATRYYGVTIESMTQALEAVRPLIEAHDLTDPAAFWAELHPYLADQPFAACALDQAAWDLWAKRQGKPLYQRWQLDPAQAPLTNYTIGLDTPERMVAKLVEWPWPLYKIKLGRADTDLTTIETLRQHTDARFRVDANCGWTVEQTLAFAPELTRLGVEFIEQPLPASDRDGARRVFEQSELPIIADESCIVESDVDRCAGLFHGVNIKLTKCGGLTPARRMIERARALNLRVMVGCMTESSVGISAIAQLLPLLDYADLDGALLITNDPATGVTFNDGRIQYADRPGTGAQLVEP</sequence>
<dbReference type="SMART" id="SM00922">
    <property type="entry name" value="MR_MLE"/>
    <property type="match status" value="1"/>
</dbReference>
<organism evidence="9 10">
    <name type="scientific">Spirosoma oryzae</name>
    <dbReference type="NCBI Taxonomy" id="1469603"/>
    <lineage>
        <taxon>Bacteria</taxon>
        <taxon>Pseudomonadati</taxon>
        <taxon>Bacteroidota</taxon>
        <taxon>Cytophagia</taxon>
        <taxon>Cytophagales</taxon>
        <taxon>Cytophagaceae</taxon>
        <taxon>Spirosoma</taxon>
    </lineage>
</organism>
<dbReference type="Gene3D" id="3.30.390.10">
    <property type="entry name" value="Enolase-like, N-terminal domain"/>
    <property type="match status" value="1"/>
</dbReference>
<comment type="similarity">
    <text evidence="1 7">Belongs to the mandelate racemase/muconate lactonizing enzyme family.</text>
</comment>
<evidence type="ECO:0000259" key="8">
    <source>
        <dbReference type="SMART" id="SM00922"/>
    </source>
</evidence>
<reference evidence="9 10" key="1">
    <citation type="submission" date="2018-03" db="EMBL/GenBank/DDBJ databases">
        <title>Genomic Encyclopedia of Archaeal and Bacterial Type Strains, Phase II (KMG-II): from individual species to whole genera.</title>
        <authorList>
            <person name="Goeker M."/>
        </authorList>
    </citation>
    <scope>NUCLEOTIDE SEQUENCE [LARGE SCALE GENOMIC DNA]</scope>
    <source>
        <strain evidence="9 10">DSM 28354</strain>
    </source>
</reference>
<comment type="cofactor">
    <cofactor evidence="6 7">
        <name>Mg(2+)</name>
        <dbReference type="ChEBI" id="CHEBI:18420"/>
    </cofactor>
    <text evidence="6 7">Binds 1 Mg(2+) ion per subunit.</text>
</comment>
<proteinExistence type="inferred from homology"/>
<dbReference type="SUPFAM" id="SSF51604">
    <property type="entry name" value="Enolase C-terminal domain-like"/>
    <property type="match status" value="1"/>
</dbReference>
<dbReference type="SFLD" id="SFLDG00180">
    <property type="entry name" value="muconate_cycloisomerase"/>
    <property type="match status" value="1"/>
</dbReference>
<feature type="domain" description="Mandelate racemase/muconate lactonizing enzyme C-terminal" evidence="8">
    <location>
        <begin position="138"/>
        <end position="228"/>
    </location>
</feature>
<dbReference type="SFLD" id="SFLDS00001">
    <property type="entry name" value="Enolase"/>
    <property type="match status" value="1"/>
</dbReference>
<evidence type="ECO:0000256" key="5">
    <source>
        <dbReference type="PIRSR" id="PIRSR634603-1"/>
    </source>
</evidence>
<dbReference type="InterPro" id="IPR029017">
    <property type="entry name" value="Enolase-like_N"/>
</dbReference>
<evidence type="ECO:0000256" key="3">
    <source>
        <dbReference type="ARBA" id="ARBA00022842"/>
    </source>
</evidence>
<dbReference type="EC" id="5.1.1.-" evidence="7"/>
<dbReference type="GO" id="GO:0016855">
    <property type="term" value="F:racemase and epimerase activity, acting on amino acids and derivatives"/>
    <property type="evidence" value="ECO:0007669"/>
    <property type="project" value="UniProtKB-UniRule"/>
</dbReference>
<gene>
    <name evidence="9" type="ORF">CLV58_104150</name>
</gene>
<keyword evidence="2 6" id="KW-0479">Metal-binding</keyword>
<dbReference type="InterPro" id="IPR013342">
    <property type="entry name" value="Mandelate_racemase_C"/>
</dbReference>
<feature type="binding site" evidence="6">
    <location>
        <position position="181"/>
    </location>
    <ligand>
        <name>Mg(2+)</name>
        <dbReference type="ChEBI" id="CHEBI:18420"/>
    </ligand>
</feature>
<dbReference type="Gene3D" id="3.20.20.120">
    <property type="entry name" value="Enolase-like C-terminal domain"/>
    <property type="match status" value="1"/>
</dbReference>
<dbReference type="OrthoDB" id="9775391at2"/>
<keyword evidence="4 7" id="KW-0413">Isomerase</keyword>
<feature type="active site" description="Proton acceptor; specific for (S)-substrate epimerization" evidence="5">
    <location>
        <position position="254"/>
    </location>
</feature>
<protein>
    <recommendedName>
        <fullName evidence="7">Dipeptide epimerase</fullName>
        <ecNumber evidence="7">5.1.1.-</ecNumber>
    </recommendedName>
</protein>
<accession>A0A2T0TBJ6</accession>
<keyword evidence="3 6" id="KW-0460">Magnesium</keyword>
<comment type="caution">
    <text evidence="9">The sequence shown here is derived from an EMBL/GenBank/DDBJ whole genome shotgun (WGS) entry which is preliminary data.</text>
</comment>
<evidence type="ECO:0000256" key="7">
    <source>
        <dbReference type="RuleBase" id="RU366006"/>
    </source>
</evidence>
<feature type="binding site" evidence="6">
    <location>
        <position position="232"/>
    </location>
    <ligand>
        <name>Mg(2+)</name>
        <dbReference type="ChEBI" id="CHEBI:18420"/>
    </ligand>
</feature>
<dbReference type="Proteomes" id="UP000238375">
    <property type="component" value="Unassembled WGS sequence"/>
</dbReference>
<evidence type="ECO:0000313" key="10">
    <source>
        <dbReference type="Proteomes" id="UP000238375"/>
    </source>
</evidence>
<evidence type="ECO:0000313" key="9">
    <source>
        <dbReference type="EMBL" id="PRY43019.1"/>
    </source>
</evidence>
<evidence type="ECO:0000256" key="2">
    <source>
        <dbReference type="ARBA" id="ARBA00022723"/>
    </source>
</evidence>
<dbReference type="InterPro" id="IPR036849">
    <property type="entry name" value="Enolase-like_C_sf"/>
</dbReference>
<name>A0A2T0TBJ6_9BACT</name>
<feature type="active site" description="Proton acceptor; specific for (R)-substrate epimerization" evidence="5">
    <location>
        <position position="156"/>
    </location>
</feature>
<dbReference type="InterPro" id="IPR013341">
    <property type="entry name" value="Mandelate_racemase_N_dom"/>
</dbReference>
<feature type="binding site" evidence="6">
    <location>
        <position position="207"/>
    </location>
    <ligand>
        <name>Mg(2+)</name>
        <dbReference type="ChEBI" id="CHEBI:18420"/>
    </ligand>
</feature>
<dbReference type="Pfam" id="PF02746">
    <property type="entry name" value="MR_MLE_N"/>
    <property type="match status" value="1"/>
</dbReference>
<dbReference type="PANTHER" id="PTHR48080">
    <property type="entry name" value="D-GALACTONATE DEHYDRATASE-RELATED"/>
    <property type="match status" value="1"/>
</dbReference>
<evidence type="ECO:0000256" key="1">
    <source>
        <dbReference type="ARBA" id="ARBA00008031"/>
    </source>
</evidence>